<reference evidence="5" key="1">
    <citation type="journal article" date="2023" name="Mol. Phylogenet. Evol.">
        <title>Genome-scale phylogeny and comparative genomics of the fungal order Sordariales.</title>
        <authorList>
            <person name="Hensen N."/>
            <person name="Bonometti L."/>
            <person name="Westerberg I."/>
            <person name="Brannstrom I.O."/>
            <person name="Guillou S."/>
            <person name="Cros-Aarteil S."/>
            <person name="Calhoun S."/>
            <person name="Haridas S."/>
            <person name="Kuo A."/>
            <person name="Mondo S."/>
            <person name="Pangilinan J."/>
            <person name="Riley R."/>
            <person name="LaButti K."/>
            <person name="Andreopoulos B."/>
            <person name="Lipzen A."/>
            <person name="Chen C."/>
            <person name="Yan M."/>
            <person name="Daum C."/>
            <person name="Ng V."/>
            <person name="Clum A."/>
            <person name="Steindorff A."/>
            <person name="Ohm R.A."/>
            <person name="Martin F."/>
            <person name="Silar P."/>
            <person name="Natvig D.O."/>
            <person name="Lalanne C."/>
            <person name="Gautier V."/>
            <person name="Ament-Velasquez S.L."/>
            <person name="Kruys A."/>
            <person name="Hutchinson M.I."/>
            <person name="Powell A.J."/>
            <person name="Barry K."/>
            <person name="Miller A.N."/>
            <person name="Grigoriev I.V."/>
            <person name="Debuchy R."/>
            <person name="Gladieux P."/>
            <person name="Hiltunen Thoren M."/>
            <person name="Johannesson H."/>
        </authorList>
    </citation>
    <scope>NUCLEOTIDE SEQUENCE</scope>
    <source>
        <strain evidence="5">CBS 118394</strain>
    </source>
</reference>
<dbReference type="PANTHER" id="PTHR46115">
    <property type="entry name" value="THIOREDOXIN-LIKE PROTEIN 1"/>
    <property type="match status" value="1"/>
</dbReference>
<dbReference type="InterPro" id="IPR036249">
    <property type="entry name" value="Thioredoxin-like_sf"/>
</dbReference>
<dbReference type="PRINTS" id="PR00421">
    <property type="entry name" value="THIOREDOXIN"/>
</dbReference>
<dbReference type="Gene3D" id="3.40.30.10">
    <property type="entry name" value="Glutaredoxin"/>
    <property type="match status" value="1"/>
</dbReference>
<keyword evidence="3" id="KW-0732">Signal</keyword>
<feature type="domain" description="Thioredoxin" evidence="4">
    <location>
        <begin position="12"/>
        <end position="162"/>
    </location>
</feature>
<name>A0AAE0IK33_9PEZI</name>
<dbReference type="CDD" id="cd02947">
    <property type="entry name" value="TRX_family"/>
    <property type="match status" value="1"/>
</dbReference>
<dbReference type="EMBL" id="JAUEDM010000002">
    <property type="protein sequence ID" value="KAK3326394.1"/>
    <property type="molecule type" value="Genomic_DNA"/>
</dbReference>
<evidence type="ECO:0000313" key="6">
    <source>
        <dbReference type="Proteomes" id="UP001283341"/>
    </source>
</evidence>
<evidence type="ECO:0000256" key="1">
    <source>
        <dbReference type="ARBA" id="ARBA00008987"/>
    </source>
</evidence>
<evidence type="ECO:0000313" key="5">
    <source>
        <dbReference type="EMBL" id="KAK3326394.1"/>
    </source>
</evidence>
<accession>A0AAE0IK33</accession>
<comment type="similarity">
    <text evidence="1">Belongs to the thioredoxin family.</text>
</comment>
<dbReference type="AlphaFoldDB" id="A0AAE0IK33"/>
<organism evidence="5 6">
    <name type="scientific">Apodospora peruviana</name>
    <dbReference type="NCBI Taxonomy" id="516989"/>
    <lineage>
        <taxon>Eukaryota</taxon>
        <taxon>Fungi</taxon>
        <taxon>Dikarya</taxon>
        <taxon>Ascomycota</taxon>
        <taxon>Pezizomycotina</taxon>
        <taxon>Sordariomycetes</taxon>
        <taxon>Sordariomycetidae</taxon>
        <taxon>Sordariales</taxon>
        <taxon>Lasiosphaeriaceae</taxon>
        <taxon>Apodospora</taxon>
    </lineage>
</organism>
<reference evidence="5" key="2">
    <citation type="submission" date="2023-06" db="EMBL/GenBank/DDBJ databases">
        <authorList>
            <consortium name="Lawrence Berkeley National Laboratory"/>
            <person name="Haridas S."/>
            <person name="Hensen N."/>
            <person name="Bonometti L."/>
            <person name="Westerberg I."/>
            <person name="Brannstrom I.O."/>
            <person name="Guillou S."/>
            <person name="Cros-Aarteil S."/>
            <person name="Calhoun S."/>
            <person name="Kuo A."/>
            <person name="Mondo S."/>
            <person name="Pangilinan J."/>
            <person name="Riley R."/>
            <person name="Labutti K."/>
            <person name="Andreopoulos B."/>
            <person name="Lipzen A."/>
            <person name="Chen C."/>
            <person name="Yanf M."/>
            <person name="Daum C."/>
            <person name="Ng V."/>
            <person name="Clum A."/>
            <person name="Steindorff A."/>
            <person name="Ohm R."/>
            <person name="Martin F."/>
            <person name="Silar P."/>
            <person name="Natvig D."/>
            <person name="Lalanne C."/>
            <person name="Gautier V."/>
            <person name="Ament-Velasquez S.L."/>
            <person name="Kruys A."/>
            <person name="Hutchinson M.I."/>
            <person name="Powell A.J."/>
            <person name="Barry K."/>
            <person name="Miller A.N."/>
            <person name="Grigoriev I.V."/>
            <person name="Debuchy R."/>
            <person name="Gladieux P."/>
            <person name="Thoren M.H."/>
            <person name="Johannesson H."/>
        </authorList>
    </citation>
    <scope>NUCLEOTIDE SEQUENCE</scope>
    <source>
        <strain evidence="5">CBS 118394</strain>
    </source>
</reference>
<feature type="chain" id="PRO_5041923224" evidence="3">
    <location>
        <begin position="24"/>
        <end position="164"/>
    </location>
</feature>
<dbReference type="Pfam" id="PF00085">
    <property type="entry name" value="Thioredoxin"/>
    <property type="match status" value="1"/>
</dbReference>
<protein>
    <submittedName>
        <fullName evidence="5">Thioredoxin-like protein</fullName>
    </submittedName>
</protein>
<sequence length="164" mass="17762">MEYLTYIVLTLLAVFVIAPALFADRSPIPDTSTNIHKITSPQDLEALLASSRFVVADFYADWCPPCRAIAPIFGQLADSHASKGKLAFAKINVDHVNDVAKQYAVSAMPTFLFFEDGKPKGVAVGSLRKRQSVRMTADGKLVDRILGADKPALEEVVKALAGQV</sequence>
<feature type="signal peptide" evidence="3">
    <location>
        <begin position="1"/>
        <end position="23"/>
    </location>
</feature>
<keyword evidence="6" id="KW-1185">Reference proteome</keyword>
<proteinExistence type="inferred from homology"/>
<dbReference type="SUPFAM" id="SSF52833">
    <property type="entry name" value="Thioredoxin-like"/>
    <property type="match status" value="1"/>
</dbReference>
<keyword evidence="2" id="KW-1015">Disulfide bond</keyword>
<dbReference type="PROSITE" id="PS00194">
    <property type="entry name" value="THIOREDOXIN_1"/>
    <property type="match status" value="1"/>
</dbReference>
<dbReference type="Proteomes" id="UP001283341">
    <property type="component" value="Unassembled WGS sequence"/>
</dbReference>
<dbReference type="InterPro" id="IPR017937">
    <property type="entry name" value="Thioredoxin_CS"/>
</dbReference>
<evidence type="ECO:0000259" key="4">
    <source>
        <dbReference type="PROSITE" id="PS51352"/>
    </source>
</evidence>
<dbReference type="PROSITE" id="PS51352">
    <property type="entry name" value="THIOREDOXIN_2"/>
    <property type="match status" value="1"/>
</dbReference>
<dbReference type="InterPro" id="IPR013766">
    <property type="entry name" value="Thioredoxin_domain"/>
</dbReference>
<evidence type="ECO:0000256" key="2">
    <source>
        <dbReference type="ARBA" id="ARBA00023157"/>
    </source>
</evidence>
<gene>
    <name evidence="5" type="ORF">B0H66DRAFT_550834</name>
</gene>
<comment type="caution">
    <text evidence="5">The sequence shown here is derived from an EMBL/GenBank/DDBJ whole genome shotgun (WGS) entry which is preliminary data.</text>
</comment>
<evidence type="ECO:0000256" key="3">
    <source>
        <dbReference type="SAM" id="SignalP"/>
    </source>
</evidence>